<evidence type="ECO:0000256" key="1">
    <source>
        <dbReference type="SAM" id="MobiDB-lite"/>
    </source>
</evidence>
<feature type="region of interest" description="Disordered" evidence="1">
    <location>
        <begin position="212"/>
        <end position="236"/>
    </location>
</feature>
<evidence type="ECO:0000313" key="4">
    <source>
        <dbReference type="Proteomes" id="UP001331761"/>
    </source>
</evidence>
<name>A0AAN8EUU2_TRICO</name>
<dbReference type="PROSITE" id="PS50828">
    <property type="entry name" value="SMR"/>
    <property type="match status" value="1"/>
</dbReference>
<sequence>MSKPQQHVQCYDAYAPLESIQRCIREGHHVMILMRGVPGSGKSYLANSLAANHGGVVYSTDDFFIRDGQYQFQPEKLEEYHRNNLLRVREAMMDGIKPIIVDNTNIHSNHMEQYTFHAVNHCYEIFVLEPETWWKYKPYECFIRNTHGLEMEKIRLMLQSLEEQGKPPLTRLVGRGRLVRLEPPCHMTDDGLACPQVNLQASRDNCAFSLEVPSDHRPPGLPQRSPSNLTESPVVTSTPTSLLSPISLAVDLRSHIRSVTVRDMSTQTNEVIVTLTCAGISCFVNDVVEGIPREVEKSLEERAAVKDRVVKMENIPQVSELDVLIAIFPYEEIKNLTHYYQMLGLDECVKLFVELGAYIDWSASVNEGAFVEELAAAEISATRPHAPTPITNWQRLADQEDMKDKATAAPAQMDFAEAEFNNSVTVTLSSDMLQKMSVLFDLSGDGATIQQECNLSVPVWLLEQLYLVWRGDDLQGQHHSDNQLAAFLQAEEEYHDGDGGPFVKKKLTVAQKLQLNMLLEEFSCCDLQSVERIFEDNKYDAEATRSTLNIMLNPDIETEEPPFITPANKVVPVTASRRRPPSEANLALAQQQALQYRKEAEFHAEKRSEENQKAQRYIRNGMPAAAGAFQQVAREHALREKCLREEASRIIMKAHEYSAVLDFHLLSQKEALSLLRERLAMLDRPESKRNDRSNRRLHVITGYGKSSGGRAVIKTAVEAYLRNRGYSYSFANMGEIVIQCK</sequence>
<dbReference type="Proteomes" id="UP001331761">
    <property type="component" value="Unassembled WGS sequence"/>
</dbReference>
<gene>
    <name evidence="3" type="ORF">GCK32_009050</name>
</gene>
<dbReference type="Gene3D" id="3.30.1370.110">
    <property type="match status" value="1"/>
</dbReference>
<dbReference type="InterPro" id="IPR027417">
    <property type="entry name" value="P-loop_NTPase"/>
</dbReference>
<dbReference type="EMBL" id="WIXE01021159">
    <property type="protein sequence ID" value="KAK5968631.1"/>
    <property type="molecule type" value="Genomic_DNA"/>
</dbReference>
<dbReference type="Gene3D" id="3.40.50.300">
    <property type="entry name" value="P-loop containing nucleotide triphosphate hydrolases"/>
    <property type="match status" value="1"/>
</dbReference>
<evidence type="ECO:0000259" key="2">
    <source>
        <dbReference type="PROSITE" id="PS50828"/>
    </source>
</evidence>
<reference evidence="3 4" key="1">
    <citation type="submission" date="2019-10" db="EMBL/GenBank/DDBJ databases">
        <title>Assembly and Annotation for the nematode Trichostrongylus colubriformis.</title>
        <authorList>
            <person name="Martin J."/>
        </authorList>
    </citation>
    <scope>NUCLEOTIDE SEQUENCE [LARGE SCALE GENOMIC DNA]</scope>
    <source>
        <strain evidence="3">G859</strain>
        <tissue evidence="3">Whole worm</tissue>
    </source>
</reference>
<dbReference type="SUPFAM" id="SSF160443">
    <property type="entry name" value="SMR domain-like"/>
    <property type="match status" value="1"/>
</dbReference>
<evidence type="ECO:0000313" key="3">
    <source>
        <dbReference type="EMBL" id="KAK5968631.1"/>
    </source>
</evidence>
<protein>
    <submittedName>
        <fullName evidence="3">Smr domain-containing protein</fullName>
    </submittedName>
</protein>
<accession>A0AAN8EUU2</accession>
<dbReference type="SMART" id="SM00463">
    <property type="entry name" value="SMR"/>
    <property type="match status" value="1"/>
</dbReference>
<dbReference type="GO" id="GO:0005634">
    <property type="term" value="C:nucleus"/>
    <property type="evidence" value="ECO:0007669"/>
    <property type="project" value="TreeGrafter"/>
</dbReference>
<keyword evidence="4" id="KW-1185">Reference proteome</keyword>
<dbReference type="AlphaFoldDB" id="A0AAN8EUU2"/>
<dbReference type="SUPFAM" id="SSF52540">
    <property type="entry name" value="P-loop containing nucleoside triphosphate hydrolases"/>
    <property type="match status" value="1"/>
</dbReference>
<organism evidence="3 4">
    <name type="scientific">Trichostrongylus colubriformis</name>
    <name type="common">Black scour worm</name>
    <dbReference type="NCBI Taxonomy" id="6319"/>
    <lineage>
        <taxon>Eukaryota</taxon>
        <taxon>Metazoa</taxon>
        <taxon>Ecdysozoa</taxon>
        <taxon>Nematoda</taxon>
        <taxon>Chromadorea</taxon>
        <taxon>Rhabditida</taxon>
        <taxon>Rhabditina</taxon>
        <taxon>Rhabditomorpha</taxon>
        <taxon>Strongyloidea</taxon>
        <taxon>Trichostrongylidae</taxon>
        <taxon>Trichostrongylus</taxon>
    </lineage>
</organism>
<dbReference type="GO" id="GO:0004519">
    <property type="term" value="F:endonuclease activity"/>
    <property type="evidence" value="ECO:0007669"/>
    <property type="project" value="TreeGrafter"/>
</dbReference>
<dbReference type="Pfam" id="PF13671">
    <property type="entry name" value="AAA_33"/>
    <property type="match status" value="1"/>
</dbReference>
<dbReference type="InterPro" id="IPR002625">
    <property type="entry name" value="Smr_dom"/>
</dbReference>
<dbReference type="PANTHER" id="PTHR46535">
    <property type="entry name" value="NEDD4-BINDING PROTEIN 2"/>
    <property type="match status" value="1"/>
</dbReference>
<proteinExistence type="predicted"/>
<dbReference type="PANTHER" id="PTHR46535:SF1">
    <property type="entry name" value="NEDD4-BINDING PROTEIN 2"/>
    <property type="match status" value="1"/>
</dbReference>
<comment type="caution">
    <text evidence="3">The sequence shown here is derived from an EMBL/GenBank/DDBJ whole genome shotgun (WGS) entry which is preliminary data.</text>
</comment>
<dbReference type="InterPro" id="IPR036063">
    <property type="entry name" value="Smr_dom_sf"/>
</dbReference>
<dbReference type="InterPro" id="IPR052772">
    <property type="entry name" value="Endo/PolyKinase_Domain-Protein"/>
</dbReference>
<feature type="domain" description="Smr" evidence="2">
    <location>
        <begin position="661"/>
        <end position="741"/>
    </location>
</feature>